<reference evidence="2" key="1">
    <citation type="submission" date="2022-01" db="EMBL/GenBank/DDBJ databases">
        <authorList>
            <person name="King R."/>
        </authorList>
    </citation>
    <scope>NUCLEOTIDE SEQUENCE</scope>
</reference>
<dbReference type="GO" id="GO:0090307">
    <property type="term" value="P:mitotic spindle assembly"/>
    <property type="evidence" value="ECO:0007669"/>
    <property type="project" value="TreeGrafter"/>
</dbReference>
<evidence type="ECO:0000256" key="1">
    <source>
        <dbReference type="SAM" id="MobiDB-lite"/>
    </source>
</evidence>
<dbReference type="GO" id="GO:0008608">
    <property type="term" value="P:attachment of spindle microtubules to kinetochore"/>
    <property type="evidence" value="ECO:0007669"/>
    <property type="project" value="TreeGrafter"/>
</dbReference>
<dbReference type="InterPro" id="IPR023238">
    <property type="entry name" value="FAM175"/>
</dbReference>
<dbReference type="PANTHER" id="PTHR31728:SF5">
    <property type="entry name" value="OS07G0540200 PROTEIN"/>
    <property type="match status" value="1"/>
</dbReference>
<dbReference type="AlphaFoldDB" id="A0A9N9MJ54"/>
<accession>A0A9N9MJ54</accession>
<gene>
    <name evidence="2" type="ORF">CEUTPL_LOCUS6440</name>
</gene>
<dbReference type="Proteomes" id="UP001152799">
    <property type="component" value="Chromosome 3"/>
</dbReference>
<proteinExistence type="predicted"/>
<feature type="compositionally biased region" description="Basic and acidic residues" evidence="1">
    <location>
        <begin position="198"/>
        <end position="214"/>
    </location>
</feature>
<evidence type="ECO:0000313" key="3">
    <source>
        <dbReference type="Proteomes" id="UP001152799"/>
    </source>
</evidence>
<dbReference type="Pfam" id="PF21125">
    <property type="entry name" value="MPN_2A_DUB_like"/>
    <property type="match status" value="1"/>
</dbReference>
<dbReference type="GO" id="GO:0005634">
    <property type="term" value="C:nucleus"/>
    <property type="evidence" value="ECO:0007669"/>
    <property type="project" value="TreeGrafter"/>
</dbReference>
<organism evidence="2 3">
    <name type="scientific">Ceutorhynchus assimilis</name>
    <name type="common">cabbage seed weevil</name>
    <dbReference type="NCBI Taxonomy" id="467358"/>
    <lineage>
        <taxon>Eukaryota</taxon>
        <taxon>Metazoa</taxon>
        <taxon>Ecdysozoa</taxon>
        <taxon>Arthropoda</taxon>
        <taxon>Hexapoda</taxon>
        <taxon>Insecta</taxon>
        <taxon>Pterygota</taxon>
        <taxon>Neoptera</taxon>
        <taxon>Endopterygota</taxon>
        <taxon>Coleoptera</taxon>
        <taxon>Polyphaga</taxon>
        <taxon>Cucujiformia</taxon>
        <taxon>Curculionidae</taxon>
        <taxon>Ceutorhynchinae</taxon>
        <taxon>Ceutorhynchus</taxon>
    </lineage>
</organism>
<dbReference type="GO" id="GO:0031593">
    <property type="term" value="F:polyubiquitin modification-dependent protein binding"/>
    <property type="evidence" value="ECO:0007669"/>
    <property type="project" value="TreeGrafter"/>
</dbReference>
<evidence type="ECO:0000313" key="2">
    <source>
        <dbReference type="EMBL" id="CAG9765837.1"/>
    </source>
</evidence>
<feature type="compositionally biased region" description="Basic residues" evidence="1">
    <location>
        <begin position="251"/>
        <end position="262"/>
    </location>
</feature>
<name>A0A9N9MJ54_9CUCU</name>
<dbReference type="EMBL" id="OU892279">
    <property type="protein sequence ID" value="CAG9765837.1"/>
    <property type="molecule type" value="Genomic_DNA"/>
</dbReference>
<dbReference type="OrthoDB" id="6358435at2759"/>
<protein>
    <submittedName>
        <fullName evidence="2">Uncharacterized protein</fullName>
    </submittedName>
</protein>
<sequence length="262" mass="29728">MFKFQPASVALSGPGFSFLIHETNNATVGQYGFLLGEIVHKKEINSITDNDQVQVDISKIIKINSAVPWPCRNYFPNGRVDKEKIRKFLGNHFSKVVAWYKYGSIQFRNPSQPQKLSKKLFQKIDIENTIGVVSVTQIENSVRDAIIKTVLELKKAEKYLFKLEEEIKLLRETNQAVERPQTIEDEVMDTSFECTSLNEEKPTEKLSERTETSPRRSQRTNNVPDSNRRNSQLGNLPNTPTPLKGYGRASGKAKPRGTRGGK</sequence>
<feature type="compositionally biased region" description="Polar residues" evidence="1">
    <location>
        <begin position="219"/>
        <end position="238"/>
    </location>
</feature>
<dbReference type="PANTHER" id="PTHR31728">
    <property type="entry name" value="ABRAXAS FAMILY MEMBER"/>
    <property type="match status" value="1"/>
</dbReference>
<feature type="region of interest" description="Disordered" evidence="1">
    <location>
        <begin position="193"/>
        <end position="262"/>
    </location>
</feature>
<dbReference type="GO" id="GO:0008017">
    <property type="term" value="F:microtubule binding"/>
    <property type="evidence" value="ECO:0007669"/>
    <property type="project" value="TreeGrafter"/>
</dbReference>
<keyword evidence="3" id="KW-1185">Reference proteome</keyword>
<dbReference type="GO" id="GO:0070536">
    <property type="term" value="P:protein K63-linked deubiquitination"/>
    <property type="evidence" value="ECO:0007669"/>
    <property type="project" value="TreeGrafter"/>
</dbReference>